<dbReference type="GO" id="GO:0005096">
    <property type="term" value="F:GTPase activator activity"/>
    <property type="evidence" value="ECO:0007669"/>
    <property type="project" value="TreeGrafter"/>
</dbReference>
<dbReference type="PANTHER" id="PTHR22829:SF1">
    <property type="entry name" value="PHOSPHATIDYLINOSITOL 3,4,5-TRISPHOSPHATE-DEPENDENT RAC EXCHANGER 2 PROTEIN"/>
    <property type="match status" value="1"/>
</dbReference>
<evidence type="ECO:0000256" key="1">
    <source>
        <dbReference type="ARBA" id="ARBA00022658"/>
    </source>
</evidence>
<comment type="caution">
    <text evidence="4">The sequence shown here is derived from an EMBL/GenBank/DDBJ whole genome shotgun (WGS) entry which is preliminary data.</text>
</comment>
<feature type="domain" description="DH" evidence="3">
    <location>
        <begin position="1"/>
        <end position="162"/>
    </location>
</feature>
<sequence>MEAVFMHRLNQYAAAKIDKNITEETVKVLFSNIEEILSVHKDFLSMVEELLHPDPHAHHERSRFQIYDEYCGNHEKAQRLLLELNKIRNVRTCLLNCMLLGGRKNTEVPLEGYLVAPIQRICKYPLLLRELLKRTPKKHNDYPLVLESLQVMKAVCSSINEAKRQMEKLEVLEEWQSHIEGWEPGLTHGLAAALVQVGCRWERSCCEARLWMLMRSSVMLAHDAQEVSPRAGLCSVPEVLTAALQELRPTVDCGSRAAVSPLERGSNITDTCTEMLMQGILLKISAGNIQERVFFLFDNLLVYCKKKNRRLKNSKTATEGPRYLFRGRINTEVMEVENVDDGT</sequence>
<dbReference type="CDD" id="cd00160">
    <property type="entry name" value="RhoGEF"/>
    <property type="match status" value="1"/>
</dbReference>
<dbReference type="PANTHER" id="PTHR22829">
    <property type="entry name" value="DEP DOMAIN PROTEIN"/>
    <property type="match status" value="1"/>
</dbReference>
<dbReference type="EMBL" id="JARO02004773">
    <property type="protein sequence ID" value="KPP67928.1"/>
    <property type="molecule type" value="Genomic_DNA"/>
</dbReference>
<dbReference type="GO" id="GO:0005085">
    <property type="term" value="F:guanyl-nucleotide exchange factor activity"/>
    <property type="evidence" value="ECO:0007669"/>
    <property type="project" value="UniProtKB-KW"/>
</dbReference>
<evidence type="ECO:0008006" key="6">
    <source>
        <dbReference type="Google" id="ProtNLM"/>
    </source>
</evidence>
<evidence type="ECO:0000259" key="3">
    <source>
        <dbReference type="PROSITE" id="PS50010"/>
    </source>
</evidence>
<protein>
    <recommendedName>
        <fullName evidence="6">DH domain-containing protein</fullName>
    </recommendedName>
</protein>
<dbReference type="PROSITE" id="PS50010">
    <property type="entry name" value="DH_2"/>
    <property type="match status" value="1"/>
</dbReference>
<proteinExistence type="predicted"/>
<dbReference type="Gene3D" id="1.20.900.10">
    <property type="entry name" value="Dbl homology (DH) domain"/>
    <property type="match status" value="1"/>
</dbReference>
<dbReference type="Proteomes" id="UP000034805">
    <property type="component" value="Unassembled WGS sequence"/>
</dbReference>
<feature type="non-terminal residue" evidence="4">
    <location>
        <position position="343"/>
    </location>
</feature>
<dbReference type="PROSITE" id="PS50003">
    <property type="entry name" value="PH_DOMAIN"/>
    <property type="match status" value="1"/>
</dbReference>
<dbReference type="GO" id="GO:0035556">
    <property type="term" value="P:intracellular signal transduction"/>
    <property type="evidence" value="ECO:0007669"/>
    <property type="project" value="InterPro"/>
</dbReference>
<dbReference type="GO" id="GO:0023051">
    <property type="term" value="P:regulation of signaling"/>
    <property type="evidence" value="ECO:0007669"/>
    <property type="project" value="TreeGrafter"/>
</dbReference>
<dbReference type="InterPro" id="IPR000219">
    <property type="entry name" value="DH_dom"/>
</dbReference>
<evidence type="ECO:0000313" key="5">
    <source>
        <dbReference type="Proteomes" id="UP000034805"/>
    </source>
</evidence>
<evidence type="ECO:0000259" key="2">
    <source>
        <dbReference type="PROSITE" id="PS50003"/>
    </source>
</evidence>
<dbReference type="InterPro" id="IPR011993">
    <property type="entry name" value="PH-like_dom_sf"/>
</dbReference>
<keyword evidence="1" id="KW-0344">Guanine-nucleotide releasing factor</keyword>
<feature type="domain" description="PH" evidence="2">
    <location>
        <begin position="274"/>
        <end position="343"/>
    </location>
</feature>
<dbReference type="Pfam" id="PF00621">
    <property type="entry name" value="RhoGEF"/>
    <property type="match status" value="1"/>
</dbReference>
<dbReference type="SMART" id="SM00325">
    <property type="entry name" value="RhoGEF"/>
    <property type="match status" value="1"/>
</dbReference>
<dbReference type="InterPro" id="IPR001331">
    <property type="entry name" value="GDS_CDC24_CS"/>
</dbReference>
<dbReference type="InterPro" id="IPR055251">
    <property type="entry name" value="SOS1_NGEF_PH"/>
</dbReference>
<dbReference type="SUPFAM" id="SSF50729">
    <property type="entry name" value="PH domain-like"/>
    <property type="match status" value="1"/>
</dbReference>
<evidence type="ECO:0000313" key="4">
    <source>
        <dbReference type="EMBL" id="KPP67928.1"/>
    </source>
</evidence>
<name>A0A0P7U1D7_SCLFO</name>
<dbReference type="InterPro" id="IPR035899">
    <property type="entry name" value="DBL_dom_sf"/>
</dbReference>
<dbReference type="SUPFAM" id="SSF48065">
    <property type="entry name" value="DBL homology domain (DH-domain)"/>
    <property type="match status" value="1"/>
</dbReference>
<dbReference type="AlphaFoldDB" id="A0A0P7U1D7"/>
<dbReference type="InterPro" id="IPR001849">
    <property type="entry name" value="PH_domain"/>
</dbReference>
<dbReference type="GO" id="GO:0007186">
    <property type="term" value="P:G protein-coupled receptor signaling pathway"/>
    <property type="evidence" value="ECO:0007669"/>
    <property type="project" value="TreeGrafter"/>
</dbReference>
<gene>
    <name evidence="4" type="ORF">Z043_113431</name>
</gene>
<dbReference type="Gene3D" id="2.30.29.30">
    <property type="entry name" value="Pleckstrin-homology domain (PH domain)/Phosphotyrosine-binding domain (PTB)"/>
    <property type="match status" value="1"/>
</dbReference>
<dbReference type="PROSITE" id="PS00741">
    <property type="entry name" value="DH_1"/>
    <property type="match status" value="1"/>
</dbReference>
<reference evidence="4 5" key="1">
    <citation type="submission" date="2015-08" db="EMBL/GenBank/DDBJ databases">
        <title>The genome of the Asian arowana (Scleropages formosus).</title>
        <authorList>
            <person name="Tan M.H."/>
            <person name="Gan H.M."/>
            <person name="Croft L.J."/>
            <person name="Austin C.M."/>
        </authorList>
    </citation>
    <scope>NUCLEOTIDE SEQUENCE [LARGE SCALE GENOMIC DNA]</scope>
    <source>
        <strain evidence="4">Aro1</strain>
    </source>
</reference>
<dbReference type="InterPro" id="IPR051832">
    <property type="entry name" value="mTOR-Rac_regulators"/>
</dbReference>
<accession>A0A0P7U1D7</accession>
<dbReference type="GO" id="GO:0005886">
    <property type="term" value="C:plasma membrane"/>
    <property type="evidence" value="ECO:0007669"/>
    <property type="project" value="TreeGrafter"/>
</dbReference>
<dbReference type="Pfam" id="PF22697">
    <property type="entry name" value="SOS1_NGEF_PH"/>
    <property type="match status" value="1"/>
</dbReference>
<organism evidence="4 5">
    <name type="scientific">Scleropages formosus</name>
    <name type="common">Asian bonytongue</name>
    <name type="synonym">Osteoglossum formosum</name>
    <dbReference type="NCBI Taxonomy" id="113540"/>
    <lineage>
        <taxon>Eukaryota</taxon>
        <taxon>Metazoa</taxon>
        <taxon>Chordata</taxon>
        <taxon>Craniata</taxon>
        <taxon>Vertebrata</taxon>
        <taxon>Euteleostomi</taxon>
        <taxon>Actinopterygii</taxon>
        <taxon>Neopterygii</taxon>
        <taxon>Teleostei</taxon>
        <taxon>Osteoglossocephala</taxon>
        <taxon>Osteoglossomorpha</taxon>
        <taxon>Osteoglossiformes</taxon>
        <taxon>Osteoglossidae</taxon>
        <taxon>Scleropages</taxon>
    </lineage>
</organism>